<dbReference type="PANTHER" id="PTHR28037">
    <property type="entry name" value="ALCOHOL O-ACETYLTRANSFERASE 1-RELATED"/>
    <property type="match status" value="1"/>
</dbReference>
<dbReference type="InterPro" id="IPR023213">
    <property type="entry name" value="CAT-like_dom_sf"/>
</dbReference>
<dbReference type="Pfam" id="PF00668">
    <property type="entry name" value="Condensation"/>
    <property type="match status" value="1"/>
</dbReference>
<dbReference type="Gene3D" id="3.30.559.10">
    <property type="entry name" value="Chloramphenicol acetyltransferase-like domain"/>
    <property type="match status" value="1"/>
</dbReference>
<keyword evidence="3" id="KW-1185">Reference proteome</keyword>
<proteinExistence type="predicted"/>
<gene>
    <name evidence="2" type="ORF">AWC23_07855</name>
</gene>
<name>A0AAJ3NSX7_9MYCO</name>
<dbReference type="Proteomes" id="UP000193387">
    <property type="component" value="Unassembled WGS sequence"/>
</dbReference>
<comment type="caution">
    <text evidence="2">The sequence shown here is derived from an EMBL/GenBank/DDBJ whole genome shotgun (WGS) entry which is preliminary data.</text>
</comment>
<dbReference type="InterPro" id="IPR001242">
    <property type="entry name" value="Condensation_dom"/>
</dbReference>
<sequence length="381" mass="41182">MLAAEFDLNLDARRVRDALDAVQRRHTLLSAHVEDDPELRLGFYRNDTVAPITLTCHLDLTEDWQVIAADELTRPLDRSAAPFVRAALLTKGEQSTLLLTFDHVIADGISALLVLNDLLVALNGQALAPLELPISVEDLVSRRLGPPQGTVSLEAGDPRIAAPTSFRPFDATPQHLHRVQMSRAETERLIARCRAEGTTVHAAIVVAASVVRSAESAEEFVRTYSPINVRDFLGQRAGSCVCIGGALTGMTPGDGTPFWSQARQVSNQLNAARSAAGLAAGSAIAEQLLPIDADCDAAEHFFRTVLPFELAITNLGVQDFPRIGPVRPRAVWGPMVLTQVEREYVTGIVTYGGQLRMVTCGHSPTAGFLERVREMLLGIGS</sequence>
<organism evidence="2 3">
    <name type="scientific">Mycobacterium saskatchewanense</name>
    <dbReference type="NCBI Taxonomy" id="220927"/>
    <lineage>
        <taxon>Bacteria</taxon>
        <taxon>Bacillati</taxon>
        <taxon>Actinomycetota</taxon>
        <taxon>Actinomycetes</taxon>
        <taxon>Mycobacteriales</taxon>
        <taxon>Mycobacteriaceae</taxon>
        <taxon>Mycobacterium</taxon>
        <taxon>Mycobacterium simiae complex</taxon>
    </lineage>
</organism>
<dbReference type="GO" id="GO:0008610">
    <property type="term" value="P:lipid biosynthetic process"/>
    <property type="evidence" value="ECO:0007669"/>
    <property type="project" value="UniProtKB-ARBA"/>
</dbReference>
<dbReference type="EMBL" id="LQPR01000020">
    <property type="protein sequence ID" value="ORW73123.1"/>
    <property type="molecule type" value="Genomic_DNA"/>
</dbReference>
<dbReference type="GO" id="GO:0003824">
    <property type="term" value="F:catalytic activity"/>
    <property type="evidence" value="ECO:0007669"/>
    <property type="project" value="InterPro"/>
</dbReference>
<evidence type="ECO:0000259" key="1">
    <source>
        <dbReference type="Pfam" id="PF00668"/>
    </source>
</evidence>
<evidence type="ECO:0000313" key="3">
    <source>
        <dbReference type="Proteomes" id="UP000193387"/>
    </source>
</evidence>
<protein>
    <recommendedName>
        <fullName evidence="1">Condensation domain-containing protein</fullName>
    </recommendedName>
</protein>
<accession>A0AAJ3NSX7</accession>
<dbReference type="InterPro" id="IPR052058">
    <property type="entry name" value="Alcohol_O-acetyltransferase"/>
</dbReference>
<dbReference type="PANTHER" id="PTHR28037:SF1">
    <property type="entry name" value="ALCOHOL O-ACETYLTRANSFERASE 1-RELATED"/>
    <property type="match status" value="1"/>
</dbReference>
<evidence type="ECO:0000313" key="2">
    <source>
        <dbReference type="EMBL" id="ORW73123.1"/>
    </source>
</evidence>
<dbReference type="Gene3D" id="3.30.559.30">
    <property type="entry name" value="Nonribosomal peptide synthetase, condensation domain"/>
    <property type="match status" value="1"/>
</dbReference>
<dbReference type="SUPFAM" id="SSF52777">
    <property type="entry name" value="CoA-dependent acyltransferases"/>
    <property type="match status" value="2"/>
</dbReference>
<reference evidence="2 3" key="1">
    <citation type="submission" date="2016-01" db="EMBL/GenBank/DDBJ databases">
        <title>The new phylogeny of the genus Mycobacterium.</title>
        <authorList>
            <person name="Tarcisio F."/>
            <person name="Conor M."/>
            <person name="Antonella G."/>
            <person name="Elisabetta G."/>
            <person name="Giulia F.S."/>
            <person name="Sara T."/>
            <person name="Anna F."/>
            <person name="Clotilde B."/>
            <person name="Roberto B."/>
            <person name="Veronica D.S."/>
            <person name="Fabio R."/>
            <person name="Monica P."/>
            <person name="Olivier J."/>
            <person name="Enrico T."/>
            <person name="Nicola S."/>
        </authorList>
    </citation>
    <scope>NUCLEOTIDE SEQUENCE [LARGE SCALE GENOMIC DNA]</scope>
    <source>
        <strain evidence="2 3">DSM 44616</strain>
    </source>
</reference>
<feature type="domain" description="Condensation" evidence="1">
    <location>
        <begin position="4"/>
        <end position="121"/>
    </location>
</feature>
<dbReference type="AlphaFoldDB" id="A0AAJ3NSX7"/>